<proteinExistence type="predicted"/>
<keyword evidence="2" id="KW-1185">Reference proteome</keyword>
<protein>
    <submittedName>
        <fullName evidence="1">DUF177 domain-containing protein</fullName>
    </submittedName>
</protein>
<organism evidence="1 2">
    <name type="scientific">Campylobacter gastrosuis</name>
    <dbReference type="NCBI Taxonomy" id="2974576"/>
    <lineage>
        <taxon>Bacteria</taxon>
        <taxon>Pseudomonadati</taxon>
        <taxon>Campylobacterota</taxon>
        <taxon>Epsilonproteobacteria</taxon>
        <taxon>Campylobacterales</taxon>
        <taxon>Campylobacteraceae</taxon>
        <taxon>Campylobacter</taxon>
    </lineage>
</organism>
<dbReference type="RefSeq" id="WP_284937541.1">
    <property type="nucleotide sequence ID" value="NZ_JANURM010000005.1"/>
</dbReference>
<sequence>MKIQFQKISNQPVSFELENGSLKFFVNLRKKSDKLLSCSARIFGDLAHNCDRCGDDIVLKLDENLSLLISDGIYTQGENELDDVVEFLNDEIDLDELFISEIEAFKSDYFYCEKCKNL</sequence>
<gene>
    <name evidence="1" type="ORF">NYG85_05790</name>
</gene>
<reference evidence="1" key="2">
    <citation type="journal article" date="2023" name="Microorganisms">
        <title>Isolation and Genomic Characteristics of Cat-Borne Campylobacter felis sp. nov. and Sheep-Borne Campylobacter ovis sp. nov.</title>
        <authorList>
            <person name="Wang H."/>
            <person name="Li Y."/>
            <person name="Gu Y."/>
            <person name="Zhou G."/>
            <person name="Chen X."/>
            <person name="Zhang X."/>
            <person name="Shao Z."/>
            <person name="Zhang J."/>
            <person name="Zhang M."/>
        </authorList>
    </citation>
    <scope>NUCLEOTIDE SEQUENCE</scope>
    <source>
        <strain evidence="1">PS10</strain>
    </source>
</reference>
<reference evidence="1" key="1">
    <citation type="submission" date="2022-08" db="EMBL/GenBank/DDBJ databases">
        <authorList>
            <person name="Wang H."/>
        </authorList>
    </citation>
    <scope>NUCLEOTIDE SEQUENCE</scope>
    <source>
        <strain evidence="1">PS10</strain>
    </source>
</reference>
<evidence type="ECO:0000313" key="1">
    <source>
        <dbReference type="EMBL" id="MDL0088883.1"/>
    </source>
</evidence>
<name>A0ABT7HR35_9BACT</name>
<dbReference type="Proteomes" id="UP001173801">
    <property type="component" value="Unassembled WGS sequence"/>
</dbReference>
<dbReference type="EMBL" id="JANURM010000005">
    <property type="protein sequence ID" value="MDL0088883.1"/>
    <property type="molecule type" value="Genomic_DNA"/>
</dbReference>
<comment type="caution">
    <text evidence="1">The sequence shown here is derived from an EMBL/GenBank/DDBJ whole genome shotgun (WGS) entry which is preliminary data.</text>
</comment>
<accession>A0ABT7HR35</accession>
<evidence type="ECO:0000313" key="2">
    <source>
        <dbReference type="Proteomes" id="UP001173801"/>
    </source>
</evidence>